<feature type="transmembrane region" description="Helical" evidence="1">
    <location>
        <begin position="147"/>
        <end position="164"/>
    </location>
</feature>
<keyword evidence="1" id="KW-0812">Transmembrane</keyword>
<dbReference type="RefSeq" id="WP_139515542.1">
    <property type="nucleotide sequence ID" value="NZ_CP040896.1"/>
</dbReference>
<dbReference type="OrthoDB" id="792641at2"/>
<name>A0A5B7ZYT4_9BACT</name>
<reference evidence="3 4" key="1">
    <citation type="submission" date="2019-06" db="EMBL/GenBank/DDBJ databases">
        <authorList>
            <person name="Srinivasan S."/>
        </authorList>
    </citation>
    <scope>NUCLEOTIDE SEQUENCE [LARGE SCALE GENOMIC DNA]</scope>
    <source>
        <strain evidence="3 4">17J68-5</strain>
    </source>
</reference>
<feature type="transmembrane region" description="Helical" evidence="1">
    <location>
        <begin position="69"/>
        <end position="88"/>
    </location>
</feature>
<feature type="transmembrane region" description="Helical" evidence="1">
    <location>
        <begin position="27"/>
        <end position="49"/>
    </location>
</feature>
<sequence length="213" mass="23762">MPTSTQSVSSSAAWTQAWARPDFRVRFLVVSVLLVVLAVTIPYFFALIQARPGVVLPDPVLARLPAHDVSEVTFAVIYLSITAGLAHLITRPQALLRVMWAYLLLHLIRIGMLWLLPLDPPTGLVLLHDPLVDYFFYSSPAPITKDLFFSGHTATAVLLTLGVRQRSLQRWLLLATVAVGFLILVQHVHYTYDVLAAVPFTWFSFWLAGKLTS</sequence>
<keyword evidence="1" id="KW-1133">Transmembrane helix</keyword>
<feature type="transmembrane region" description="Helical" evidence="1">
    <location>
        <begin position="95"/>
        <end position="116"/>
    </location>
</feature>
<evidence type="ECO:0000313" key="4">
    <source>
        <dbReference type="Proteomes" id="UP000305398"/>
    </source>
</evidence>
<dbReference type="KEGG" id="hyj:FHG12_09705"/>
<protein>
    <recommendedName>
        <fullName evidence="2">Sphingomyelin synthase-like domain-containing protein</fullName>
    </recommendedName>
</protein>
<keyword evidence="1" id="KW-0472">Membrane</keyword>
<feature type="transmembrane region" description="Helical" evidence="1">
    <location>
        <begin position="171"/>
        <end position="188"/>
    </location>
</feature>
<dbReference type="EMBL" id="CP040896">
    <property type="protein sequence ID" value="QDA60364.1"/>
    <property type="molecule type" value="Genomic_DNA"/>
</dbReference>
<proteinExistence type="predicted"/>
<gene>
    <name evidence="3" type="ORF">FHG12_09705</name>
</gene>
<evidence type="ECO:0000313" key="3">
    <source>
        <dbReference type="EMBL" id="QDA60364.1"/>
    </source>
</evidence>
<organism evidence="3 4">
    <name type="scientific">Hymenobacter jejuensis</name>
    <dbReference type="NCBI Taxonomy" id="2502781"/>
    <lineage>
        <taxon>Bacteria</taxon>
        <taxon>Pseudomonadati</taxon>
        <taxon>Bacteroidota</taxon>
        <taxon>Cytophagia</taxon>
        <taxon>Cytophagales</taxon>
        <taxon>Hymenobacteraceae</taxon>
        <taxon>Hymenobacter</taxon>
    </lineage>
</organism>
<keyword evidence="4" id="KW-1185">Reference proteome</keyword>
<dbReference type="AlphaFoldDB" id="A0A5B7ZYT4"/>
<dbReference type="InterPro" id="IPR025749">
    <property type="entry name" value="Sphingomyelin_synth-like_dom"/>
</dbReference>
<evidence type="ECO:0000259" key="2">
    <source>
        <dbReference type="Pfam" id="PF14360"/>
    </source>
</evidence>
<dbReference type="Pfam" id="PF14360">
    <property type="entry name" value="PAP2_C"/>
    <property type="match status" value="1"/>
</dbReference>
<dbReference type="Proteomes" id="UP000305398">
    <property type="component" value="Chromosome"/>
</dbReference>
<accession>A0A5B7ZYT4</accession>
<feature type="domain" description="Sphingomyelin synthase-like" evidence="2">
    <location>
        <begin position="146"/>
        <end position="207"/>
    </location>
</feature>
<evidence type="ECO:0000256" key="1">
    <source>
        <dbReference type="SAM" id="Phobius"/>
    </source>
</evidence>